<dbReference type="InterPro" id="IPR012337">
    <property type="entry name" value="RNaseH-like_sf"/>
</dbReference>
<evidence type="ECO:0008006" key="3">
    <source>
        <dbReference type="Google" id="ProtNLM"/>
    </source>
</evidence>
<keyword evidence="2" id="KW-1185">Reference proteome</keyword>
<evidence type="ECO:0000313" key="2">
    <source>
        <dbReference type="Proteomes" id="UP000054717"/>
    </source>
</evidence>
<gene>
    <name evidence="1" type="ORF">AWB66_06424</name>
</gene>
<dbReference type="Proteomes" id="UP000054717">
    <property type="component" value="Unassembled WGS sequence"/>
</dbReference>
<organism evidence="1 2">
    <name type="scientific">Caballeronia telluris</name>
    <dbReference type="NCBI Taxonomy" id="326475"/>
    <lineage>
        <taxon>Bacteria</taxon>
        <taxon>Pseudomonadati</taxon>
        <taxon>Pseudomonadota</taxon>
        <taxon>Betaproteobacteria</taxon>
        <taxon>Burkholderiales</taxon>
        <taxon>Burkholderiaceae</taxon>
        <taxon>Caballeronia</taxon>
    </lineage>
</organism>
<protein>
    <recommendedName>
        <fullName evidence="3">Integrase catalytic subunit</fullName>
    </recommendedName>
</protein>
<sequence>MARGFVYLTAVVDWASRKVLAHRVAITMEAMHAVEALEEAFAK</sequence>
<proteinExistence type="predicted"/>
<dbReference type="EMBL" id="FCNZ02000129">
    <property type="protein sequence ID" value="SAL81462.1"/>
    <property type="molecule type" value="Genomic_DNA"/>
</dbReference>
<dbReference type="SUPFAM" id="SSF53098">
    <property type="entry name" value="Ribonuclease H-like"/>
    <property type="match status" value="1"/>
</dbReference>
<dbReference type="STRING" id="326475.AWB66_06424"/>
<comment type="caution">
    <text evidence="1">The sequence shown here is derived from an EMBL/GenBank/DDBJ whole genome shotgun (WGS) entry which is preliminary data.</text>
</comment>
<name>A0A158KJZ3_9BURK</name>
<dbReference type="AlphaFoldDB" id="A0A158KJZ3"/>
<reference evidence="1" key="1">
    <citation type="submission" date="2016-01" db="EMBL/GenBank/DDBJ databases">
        <authorList>
            <person name="Peeters Charlotte."/>
        </authorList>
    </citation>
    <scope>NUCLEOTIDE SEQUENCE</scope>
    <source>
        <strain evidence="1">LMG 22936</strain>
    </source>
</reference>
<evidence type="ECO:0000313" key="1">
    <source>
        <dbReference type="EMBL" id="SAL81462.1"/>
    </source>
</evidence>
<accession>A0A158KJZ3</accession>